<accession>A0A1I3TIM3</accession>
<keyword evidence="5 7" id="KW-0411">Iron-sulfur</keyword>
<dbReference type="GO" id="GO:0016491">
    <property type="term" value="F:oxidoreductase activity"/>
    <property type="evidence" value="ECO:0007669"/>
    <property type="project" value="InterPro"/>
</dbReference>
<dbReference type="NCBIfam" id="NF004638">
    <property type="entry name" value="PRK05988.1"/>
    <property type="match status" value="1"/>
</dbReference>
<dbReference type="Proteomes" id="UP000199630">
    <property type="component" value="Unassembled WGS sequence"/>
</dbReference>
<keyword evidence="2 7" id="KW-0001">2Fe-2S</keyword>
<comment type="cofactor">
    <cofactor evidence="7">
        <name>[2Fe-2S] cluster</name>
        <dbReference type="ChEBI" id="CHEBI:190135"/>
    </cofactor>
    <text evidence="7">Binds 1 [2Fe-2S] cluster.</text>
</comment>
<dbReference type="InterPro" id="IPR036249">
    <property type="entry name" value="Thioredoxin-like_sf"/>
</dbReference>
<dbReference type="GO" id="GO:0046872">
    <property type="term" value="F:metal ion binding"/>
    <property type="evidence" value="ECO:0007669"/>
    <property type="project" value="UniProtKB-KW"/>
</dbReference>
<dbReference type="Gene3D" id="1.10.10.1590">
    <property type="entry name" value="NADH-quinone oxidoreductase subunit E"/>
    <property type="match status" value="1"/>
</dbReference>
<dbReference type="RefSeq" id="WP_090061250.1">
    <property type="nucleotide sequence ID" value="NZ_FORH01000005.1"/>
</dbReference>
<dbReference type="PIRSF" id="PIRSF000216">
    <property type="entry name" value="NADH_DH_24kDa"/>
    <property type="match status" value="1"/>
</dbReference>
<dbReference type="GO" id="GO:0051537">
    <property type="term" value="F:2 iron, 2 sulfur cluster binding"/>
    <property type="evidence" value="ECO:0007669"/>
    <property type="project" value="UniProtKB-KW"/>
</dbReference>
<sequence>MTPTQPADAGATTETIAGIISAHAHLEGPLLPMLHALQDEFGYVPAEAHAPLCKALKITAAELKGVLSFYHDFKDRPHGRHVLKICRAEACQSVGGTAMAEHLLAKLGLDWHGTTPDGALTVEPVYCLGMCACAPAAMVDETLIGRLDESRLNKALKSVGVRATGAEVSA</sequence>
<dbReference type="SUPFAM" id="SSF52833">
    <property type="entry name" value="Thioredoxin-like"/>
    <property type="match status" value="1"/>
</dbReference>
<feature type="binding site" evidence="7">
    <location>
        <position position="127"/>
    </location>
    <ligand>
        <name>[2Fe-2S] cluster</name>
        <dbReference type="ChEBI" id="CHEBI:190135"/>
    </ligand>
</feature>
<dbReference type="InterPro" id="IPR002023">
    <property type="entry name" value="NuoE-like"/>
</dbReference>
<feature type="binding site" evidence="7">
    <location>
        <position position="91"/>
    </location>
    <ligand>
        <name>[2Fe-2S] cluster</name>
        <dbReference type="ChEBI" id="CHEBI:190135"/>
    </ligand>
</feature>
<evidence type="ECO:0000256" key="6">
    <source>
        <dbReference type="ARBA" id="ARBA00034078"/>
    </source>
</evidence>
<dbReference type="STRING" id="588602.SAMN04487991_2728"/>
<evidence type="ECO:0000256" key="7">
    <source>
        <dbReference type="PIRSR" id="PIRSR000216-1"/>
    </source>
</evidence>
<protein>
    <submittedName>
        <fullName evidence="8">Formate dehydrogenase gamma subunit</fullName>
    </submittedName>
</protein>
<evidence type="ECO:0000256" key="5">
    <source>
        <dbReference type="ARBA" id="ARBA00023014"/>
    </source>
</evidence>
<evidence type="ECO:0000313" key="9">
    <source>
        <dbReference type="Proteomes" id="UP000199630"/>
    </source>
</evidence>
<keyword evidence="4 7" id="KW-0408">Iron</keyword>
<dbReference type="PANTHER" id="PTHR43342">
    <property type="entry name" value="NADH-QUINONE OXIDOREDUCTASE, E SUBUNIT"/>
    <property type="match status" value="1"/>
</dbReference>
<dbReference type="AlphaFoldDB" id="A0A1I3TIM3"/>
<comment type="similarity">
    <text evidence="1">Belongs to the complex I 24 kDa subunit family.</text>
</comment>
<evidence type="ECO:0000256" key="1">
    <source>
        <dbReference type="ARBA" id="ARBA00010643"/>
    </source>
</evidence>
<keyword evidence="3 7" id="KW-0479">Metal-binding</keyword>
<proteinExistence type="inferred from homology"/>
<dbReference type="CDD" id="cd03081">
    <property type="entry name" value="TRX_Fd_NuoE_FDH_gamma"/>
    <property type="match status" value="1"/>
</dbReference>
<dbReference type="InterPro" id="IPR041921">
    <property type="entry name" value="NuoE_N"/>
</dbReference>
<dbReference type="Gene3D" id="3.40.30.10">
    <property type="entry name" value="Glutaredoxin"/>
    <property type="match status" value="1"/>
</dbReference>
<feature type="binding site" evidence="7">
    <location>
        <position position="86"/>
    </location>
    <ligand>
        <name>[2Fe-2S] cluster</name>
        <dbReference type="ChEBI" id="CHEBI:190135"/>
    </ligand>
</feature>
<dbReference type="Pfam" id="PF01257">
    <property type="entry name" value="2Fe-2S_thioredx"/>
    <property type="match status" value="1"/>
</dbReference>
<dbReference type="InterPro" id="IPR028431">
    <property type="entry name" value="NADP_DH_HndA-like"/>
</dbReference>
<evidence type="ECO:0000256" key="3">
    <source>
        <dbReference type="ARBA" id="ARBA00022723"/>
    </source>
</evidence>
<name>A0A1I3TIM3_9RHOB</name>
<evidence type="ECO:0000256" key="4">
    <source>
        <dbReference type="ARBA" id="ARBA00023004"/>
    </source>
</evidence>
<dbReference type="PANTHER" id="PTHR43342:SF1">
    <property type="entry name" value="BIFURCATING [FEFE] HYDROGENASE GAMMA SUBUNIT"/>
    <property type="match status" value="1"/>
</dbReference>
<keyword evidence="9" id="KW-1185">Reference proteome</keyword>
<evidence type="ECO:0000313" key="8">
    <source>
        <dbReference type="EMBL" id="SFJ70392.1"/>
    </source>
</evidence>
<dbReference type="EMBL" id="FORH01000005">
    <property type="protein sequence ID" value="SFJ70392.1"/>
    <property type="molecule type" value="Genomic_DNA"/>
</dbReference>
<organism evidence="8 9">
    <name type="scientific">Celeribacter neptunius</name>
    <dbReference type="NCBI Taxonomy" id="588602"/>
    <lineage>
        <taxon>Bacteria</taxon>
        <taxon>Pseudomonadati</taxon>
        <taxon>Pseudomonadota</taxon>
        <taxon>Alphaproteobacteria</taxon>
        <taxon>Rhodobacterales</taxon>
        <taxon>Roseobacteraceae</taxon>
        <taxon>Celeribacter</taxon>
    </lineage>
</organism>
<evidence type="ECO:0000256" key="2">
    <source>
        <dbReference type="ARBA" id="ARBA00022714"/>
    </source>
</evidence>
<dbReference type="OrthoDB" id="9807941at2"/>
<gene>
    <name evidence="8" type="ORF">SAMN04487991_2728</name>
</gene>
<dbReference type="PROSITE" id="PS01099">
    <property type="entry name" value="COMPLEX1_24K"/>
    <property type="match status" value="1"/>
</dbReference>
<comment type="cofactor">
    <cofactor evidence="6">
        <name>[2Fe-2S] cluster</name>
        <dbReference type="ChEBI" id="CHEBI:190135"/>
    </cofactor>
</comment>
<feature type="binding site" evidence="7">
    <location>
        <position position="131"/>
    </location>
    <ligand>
        <name>[2Fe-2S] cluster</name>
        <dbReference type="ChEBI" id="CHEBI:190135"/>
    </ligand>
</feature>
<reference evidence="9" key="1">
    <citation type="submission" date="2016-10" db="EMBL/GenBank/DDBJ databases">
        <authorList>
            <person name="Varghese N."/>
            <person name="Submissions S."/>
        </authorList>
    </citation>
    <scope>NUCLEOTIDE SEQUENCE [LARGE SCALE GENOMIC DNA]</scope>
    <source>
        <strain evidence="9">DSM 26471</strain>
    </source>
</reference>